<sequence length="77" mass="8716">MFIMKLGKVHSLRYDRLCAVTSWPVTHFVKVAAALSKDACGVHRQEILGFYNEVPCCSESFCLLNLAENVFFRTLCS</sequence>
<feature type="non-terminal residue" evidence="1">
    <location>
        <position position="77"/>
    </location>
</feature>
<proteinExistence type="predicted"/>
<evidence type="ECO:0000313" key="1">
    <source>
        <dbReference type="EMBL" id="JAA86409.1"/>
    </source>
</evidence>
<accession>S4P815</accession>
<dbReference type="EMBL" id="GAIX01006151">
    <property type="protein sequence ID" value="JAA86409.1"/>
    <property type="molecule type" value="Transcribed_RNA"/>
</dbReference>
<name>S4P815_9NEOP</name>
<reference evidence="1" key="2">
    <citation type="submission" date="2013-05" db="EMBL/GenBank/DDBJ databases">
        <authorList>
            <person name="Carter J.-M."/>
            <person name="Baker S.C."/>
            <person name="Pink R."/>
            <person name="Carter D.R.F."/>
            <person name="Collins A."/>
            <person name="Tomlin J."/>
            <person name="Gibbs M."/>
            <person name="Breuker C.J."/>
        </authorList>
    </citation>
    <scope>NUCLEOTIDE SEQUENCE</scope>
    <source>
        <tissue evidence="1">Ovary</tissue>
    </source>
</reference>
<protein>
    <submittedName>
        <fullName evidence="1">Uncharacterized protein</fullName>
    </submittedName>
</protein>
<organism evidence="1">
    <name type="scientific">Pararge aegeria</name>
    <name type="common">speckled wood butterfly</name>
    <dbReference type="NCBI Taxonomy" id="116150"/>
    <lineage>
        <taxon>Eukaryota</taxon>
        <taxon>Metazoa</taxon>
        <taxon>Ecdysozoa</taxon>
        <taxon>Arthropoda</taxon>
        <taxon>Hexapoda</taxon>
        <taxon>Insecta</taxon>
        <taxon>Pterygota</taxon>
        <taxon>Neoptera</taxon>
        <taxon>Endopterygota</taxon>
        <taxon>Lepidoptera</taxon>
        <taxon>Glossata</taxon>
        <taxon>Ditrysia</taxon>
        <taxon>Papilionoidea</taxon>
        <taxon>Nymphalidae</taxon>
        <taxon>Satyrinae</taxon>
        <taxon>Satyrini</taxon>
        <taxon>Parargina</taxon>
        <taxon>Pararge</taxon>
    </lineage>
</organism>
<reference evidence="1" key="1">
    <citation type="journal article" date="2013" name="BMC Genomics">
        <title>Unscrambling butterfly oogenesis.</title>
        <authorList>
            <person name="Carter J.M."/>
            <person name="Baker S.C."/>
            <person name="Pink R."/>
            <person name="Carter D.R."/>
            <person name="Collins A."/>
            <person name="Tomlin J."/>
            <person name="Gibbs M."/>
            <person name="Breuker C.J."/>
        </authorList>
    </citation>
    <scope>NUCLEOTIDE SEQUENCE</scope>
    <source>
        <tissue evidence="1">Ovary</tissue>
    </source>
</reference>
<dbReference type="AlphaFoldDB" id="S4P815"/>